<evidence type="ECO:0000313" key="1">
    <source>
        <dbReference type="EMBL" id="MQT04762.1"/>
    </source>
</evidence>
<gene>
    <name evidence="1" type="ORF">FF041_32860</name>
</gene>
<evidence type="ECO:0000313" key="2">
    <source>
        <dbReference type="Proteomes" id="UP000419138"/>
    </source>
</evidence>
<accession>A0A646KR34</accession>
<reference evidence="1 2" key="1">
    <citation type="submission" date="2019-05" db="EMBL/GenBank/DDBJ databases">
        <title>Comparative genomics and metabolomics analyses of clavulanic acid producing Streptomyces species provides insight into specialized metabolism and evolution of beta-lactam biosynthetic gene clusters.</title>
        <authorList>
            <person name="Moore M.A."/>
            <person name="Cruz-Morales P."/>
            <person name="Barona Gomez F."/>
            <person name="Kapil T."/>
        </authorList>
    </citation>
    <scope>NUCLEOTIDE SEQUENCE [LARGE SCALE GENOMIC DNA]</scope>
    <source>
        <strain evidence="1 2">NRRL 5741</strain>
    </source>
</reference>
<sequence length="248" mass="27389">MPPHAHSRDALDRVRRALDVLAAWDTTTTVGDAAAAAREIGPLLWRELTLRSLWDSLPARDHAAVSWSVALGIQTSHACATQGKTQRVARDITELISETAHWARACDPGAADRWPEAQPRRAHYGNAAQQLWQRYQALPHPWKIRILREMEPPPGPGRGRRRLPFATALASAEKTPPPPTCTADHPTDALVRSLSRRPSGWQVEIIRRIVAGAGPYRTNAAADEAIRIVSHQGVRLIQRPSITEMARG</sequence>
<protein>
    <submittedName>
        <fullName evidence="1">Uncharacterized protein</fullName>
    </submittedName>
</protein>
<keyword evidence="2" id="KW-1185">Reference proteome</keyword>
<name>A0A646KR34_STRJU</name>
<dbReference type="Proteomes" id="UP000419138">
    <property type="component" value="Unassembled WGS sequence"/>
</dbReference>
<dbReference type="RefSeq" id="WP_153526085.1">
    <property type="nucleotide sequence ID" value="NZ_JBEPDZ010000019.1"/>
</dbReference>
<proteinExistence type="predicted"/>
<dbReference type="OrthoDB" id="4243060at2"/>
<dbReference type="AlphaFoldDB" id="A0A646KR34"/>
<organism evidence="1 2">
    <name type="scientific">Streptomyces jumonjinensis</name>
    <dbReference type="NCBI Taxonomy" id="1945"/>
    <lineage>
        <taxon>Bacteria</taxon>
        <taxon>Bacillati</taxon>
        <taxon>Actinomycetota</taxon>
        <taxon>Actinomycetes</taxon>
        <taxon>Kitasatosporales</taxon>
        <taxon>Streptomycetaceae</taxon>
        <taxon>Streptomyces</taxon>
    </lineage>
</organism>
<dbReference type="EMBL" id="VCLA01000194">
    <property type="protein sequence ID" value="MQT04762.1"/>
    <property type="molecule type" value="Genomic_DNA"/>
</dbReference>
<comment type="caution">
    <text evidence="1">The sequence shown here is derived from an EMBL/GenBank/DDBJ whole genome shotgun (WGS) entry which is preliminary data.</text>
</comment>